<dbReference type="Gene3D" id="2.40.370.10">
    <property type="entry name" value="AttH-like domain"/>
    <property type="match status" value="2"/>
</dbReference>
<dbReference type="AlphaFoldDB" id="A0A0F4NEZ2"/>
<sequence length="374" mass="42334">MKRKNRRVIGVFLVTIVTAGLVLFALYQPTSLTPTNQSASNEVSAAFVSKQTQVFEPVLPGNPVIIPRDFAFHNEYQHGWWHFFANVVDENGEQYGIQWTYFRIATHENDMPGWLSPQLYIANVVVSNKSQVWREQRVARGGIGQAGMSAMPFRLWIDNWHWRSLGRTPFPGQLDVGTDTFKVRVRATTRGPFVIPSERGYAIKHDLLPIASLNLTAPFLSIEGQLELSPHNVIEVKGKGWMSKEWGSGLIAEDQQGWDWFVFHLDDETTLSINRYRHESQLPYVFGTLSKNNGKVVSLQNQDIDISPLNDVLLTNGKRVPLSWSVKIPKLGVDIETQAANQDLWLPFVLPYWEGPITISGSHNSQGFMQLTGY</sequence>
<gene>
    <name evidence="3" type="ORF">TW81_17900</name>
</gene>
<name>A0A0F4NEZ2_9VIBR</name>
<feature type="transmembrane region" description="Helical" evidence="1">
    <location>
        <begin position="7"/>
        <end position="27"/>
    </location>
</feature>
<dbReference type="InterPro" id="IPR023374">
    <property type="entry name" value="AttH-like_dom_sf"/>
</dbReference>
<evidence type="ECO:0000256" key="1">
    <source>
        <dbReference type="SAM" id="Phobius"/>
    </source>
</evidence>
<dbReference type="STRING" id="579748.TW81_17900"/>
<dbReference type="OrthoDB" id="9770826at2"/>
<keyword evidence="1" id="KW-1133">Transmembrane helix</keyword>
<reference evidence="3 4" key="1">
    <citation type="journal article" date="2015" name="BMC Genomics">
        <title>Genome mining reveals unlocked bioactive potential of marine Gram-negative bacteria.</title>
        <authorList>
            <person name="Machado H."/>
            <person name="Sonnenschein E.C."/>
            <person name="Melchiorsen J."/>
            <person name="Gram L."/>
        </authorList>
    </citation>
    <scope>NUCLEOTIDE SEQUENCE [LARGE SCALE GENOMIC DNA]</scope>
    <source>
        <strain evidence="3 4">S2757</strain>
    </source>
</reference>
<dbReference type="SUPFAM" id="SSF159245">
    <property type="entry name" value="AttH-like"/>
    <property type="match status" value="1"/>
</dbReference>
<dbReference type="PANTHER" id="PTHR38591">
    <property type="entry name" value="HYDROLASE"/>
    <property type="match status" value="1"/>
</dbReference>
<keyword evidence="1" id="KW-0472">Membrane</keyword>
<evidence type="ECO:0000313" key="3">
    <source>
        <dbReference type="EMBL" id="KJY81499.1"/>
    </source>
</evidence>
<accession>A0A0F4NEZ2</accession>
<dbReference type="PATRIC" id="fig|579748.3.peg.3693"/>
<dbReference type="Pfam" id="PF07143">
    <property type="entry name" value="CrtC"/>
    <property type="match status" value="1"/>
</dbReference>
<dbReference type="RefSeq" id="WP_045957111.1">
    <property type="nucleotide sequence ID" value="NZ_JXXV01000037.1"/>
</dbReference>
<comment type="caution">
    <text evidence="3">The sequence shown here is derived from an EMBL/GenBank/DDBJ whole genome shotgun (WGS) entry which is preliminary data.</text>
</comment>
<dbReference type="Proteomes" id="UP000033673">
    <property type="component" value="Unassembled WGS sequence"/>
</dbReference>
<proteinExistence type="predicted"/>
<evidence type="ECO:0000313" key="4">
    <source>
        <dbReference type="Proteomes" id="UP000033673"/>
    </source>
</evidence>
<protein>
    <submittedName>
        <fullName evidence="3">ABC transporter</fullName>
    </submittedName>
</protein>
<keyword evidence="1" id="KW-0812">Transmembrane</keyword>
<keyword evidence="4" id="KW-1185">Reference proteome</keyword>
<feature type="domain" description="AttH" evidence="2">
    <location>
        <begin position="80"/>
        <end position="248"/>
    </location>
</feature>
<dbReference type="PANTHER" id="PTHR38591:SF1">
    <property type="entry name" value="BLL1000 PROTEIN"/>
    <property type="match status" value="1"/>
</dbReference>
<organism evidence="3 4">
    <name type="scientific">Vibrio galatheae</name>
    <dbReference type="NCBI Taxonomy" id="579748"/>
    <lineage>
        <taxon>Bacteria</taxon>
        <taxon>Pseudomonadati</taxon>
        <taxon>Pseudomonadota</taxon>
        <taxon>Gammaproteobacteria</taxon>
        <taxon>Vibrionales</taxon>
        <taxon>Vibrionaceae</taxon>
        <taxon>Vibrio</taxon>
    </lineage>
</organism>
<dbReference type="Pfam" id="PF17186">
    <property type="entry name" value="Lipocalin_9"/>
    <property type="match status" value="1"/>
</dbReference>
<dbReference type="InterPro" id="IPR010791">
    <property type="entry name" value="AttH_dom"/>
</dbReference>
<evidence type="ECO:0000259" key="2">
    <source>
        <dbReference type="Pfam" id="PF07143"/>
    </source>
</evidence>
<dbReference type="EMBL" id="JXXV01000037">
    <property type="protein sequence ID" value="KJY81499.1"/>
    <property type="molecule type" value="Genomic_DNA"/>
</dbReference>